<reference evidence="1 2" key="1">
    <citation type="submission" date="2014-09" db="EMBL/GenBank/DDBJ databases">
        <title>Butyrate-producing bacteria isolated from human gut.</title>
        <authorList>
            <person name="Zhang Q."/>
            <person name="Zhao L."/>
        </authorList>
    </citation>
    <scope>NUCLEOTIDE SEQUENCE [LARGE SCALE GENOMIC DNA]</scope>
    <source>
        <strain evidence="1 2">21</strain>
    </source>
</reference>
<accession>A0A2V1JNU8</accession>
<dbReference type="OrthoDB" id="1049518at2"/>
<dbReference type="Proteomes" id="UP000245288">
    <property type="component" value="Unassembled WGS sequence"/>
</dbReference>
<name>A0A2V1JNU8_EUBRA</name>
<keyword evidence="2" id="KW-1185">Reference proteome</keyword>
<evidence type="ECO:0008006" key="3">
    <source>
        <dbReference type="Google" id="ProtNLM"/>
    </source>
</evidence>
<organism evidence="1 2">
    <name type="scientific">Eubacterium ramulus</name>
    <dbReference type="NCBI Taxonomy" id="39490"/>
    <lineage>
        <taxon>Bacteria</taxon>
        <taxon>Bacillati</taxon>
        <taxon>Bacillota</taxon>
        <taxon>Clostridia</taxon>
        <taxon>Eubacteriales</taxon>
        <taxon>Eubacteriaceae</taxon>
        <taxon>Eubacterium</taxon>
    </lineage>
</organism>
<dbReference type="RefSeq" id="WP_109216908.1">
    <property type="nucleotide sequence ID" value="NZ_JAQDGV010000032.1"/>
</dbReference>
<evidence type="ECO:0000313" key="1">
    <source>
        <dbReference type="EMBL" id="PWE85364.1"/>
    </source>
</evidence>
<comment type="caution">
    <text evidence="1">The sequence shown here is derived from an EMBL/GenBank/DDBJ whole genome shotgun (WGS) entry which is preliminary data.</text>
</comment>
<evidence type="ECO:0000313" key="2">
    <source>
        <dbReference type="Proteomes" id="UP000245288"/>
    </source>
</evidence>
<gene>
    <name evidence="1" type="ORF">LG34_16360</name>
</gene>
<dbReference type="EMBL" id="JRFU01000214">
    <property type="protein sequence ID" value="PWE85364.1"/>
    <property type="molecule type" value="Genomic_DNA"/>
</dbReference>
<dbReference type="Pfam" id="PF12646">
    <property type="entry name" value="DUF3783"/>
    <property type="match status" value="1"/>
</dbReference>
<protein>
    <recommendedName>
        <fullName evidence="3">DUF3783 domain-containing protein</fullName>
    </recommendedName>
</protein>
<dbReference type="AlphaFoldDB" id="A0A2V1JNU8"/>
<proteinExistence type="predicted"/>
<dbReference type="InterPro" id="IPR016621">
    <property type="entry name" value="UCP014543"/>
</dbReference>
<sequence>MAKVLLFQCENENEIRQILTPMKIQAVSVPKTKFHMALGDLARGKDDGGYFGGEYPKGSMIIMCDFTEKQLDRLLMDLRNHKVKIDYKMVMTATNASWDVLHVYFEAQREKMMYEMAQRDRKRF</sequence>